<proteinExistence type="inferred from homology"/>
<evidence type="ECO:0000256" key="1">
    <source>
        <dbReference type="ARBA" id="ARBA00007734"/>
    </source>
</evidence>
<dbReference type="Gene3D" id="1.10.1240.20">
    <property type="entry name" value="Lytic transglycosylase, superhelical linker domain"/>
    <property type="match status" value="1"/>
</dbReference>
<dbReference type="STRING" id="1123498.VR7878_00505"/>
<dbReference type="AlphaFoldDB" id="A0A1R4LC20"/>
<dbReference type="EC" id="4.2.2.-" evidence="5"/>
<evidence type="ECO:0000313" key="5">
    <source>
        <dbReference type="EMBL" id="SJN53824.1"/>
    </source>
</evidence>
<sequence>MAKMLRNRSRGIRPIISFMNGLWQKGILPIVFGVVLGCFYIPNSLAQSDLTLEQQRQLYEQAQLWLDHQDVDKYHRIRDQLLDYPLTPYLDYRSILVNIGDKPPLVIKNFIDSHRNFPFSGRISAPYIEALAQKKKWSVLLTYQRSLPRQEKYRCYYYTAMWHTGRKSEAYQGAESLWLSGESVSDACDFLFSQWRQTRFFTDRQIIERMFLAFEQRSFSLMQYLTRQLKTDQSHGQAQRLLDVYRDPKRVLALINTNTLSADDAKTVVLGLKKWAAEKPIAVYSLIAQHQLTVLNTEALNQLSLYVARQLLDEEQASGITEWRDQVITESGDVQLIEQRIRQEIRQGDWRHIHRWIGYLPESLQQLPKWQFWLGRSEIESGNEAEGINKLAALTELRSFYGVAASEILQQPFVYRTTTLNYNPDLIEPYQKALIRIEELIERGKIAASKSEWRWLLQRVSVEERAMLARYAATAHWYHLAVVASIQAKLWANLDLRFPRAYLKWFEFFGNKNNVDPISLMSLARQESAMDIEAHSPVGAKGLMQIMPSTARHVAKKYRLQYHNANDLFNVEKNIELGSQYLHELLTRYDGNRILAFAAYNAGPYRVDQWLEDSDGGLDVYRFIESIPFHETRGYVQNVLMFENYYRYLMGVEGNFLQHTEVETKY</sequence>
<gene>
    <name evidence="5" type="primary">slt</name>
    <name evidence="5" type="ORF">VR7878_00505</name>
</gene>
<dbReference type="Proteomes" id="UP000188276">
    <property type="component" value="Unassembled WGS sequence"/>
</dbReference>
<dbReference type="CDD" id="cd13401">
    <property type="entry name" value="Slt70-like"/>
    <property type="match status" value="1"/>
</dbReference>
<dbReference type="Gene3D" id="1.10.530.10">
    <property type="match status" value="1"/>
</dbReference>
<dbReference type="OrthoDB" id="92254at2"/>
<feature type="domain" description="Transglycosylase SLT" evidence="3">
    <location>
        <begin position="510"/>
        <end position="614"/>
    </location>
</feature>
<dbReference type="GO" id="GO:0042597">
    <property type="term" value="C:periplasmic space"/>
    <property type="evidence" value="ECO:0007669"/>
    <property type="project" value="InterPro"/>
</dbReference>
<comment type="similarity">
    <text evidence="1">Belongs to the transglycosylase Slt family.</text>
</comment>
<protein>
    <submittedName>
        <fullName evidence="5">Soluble lytic murein transglycosylase</fullName>
        <ecNumber evidence="5">4.2.2.-</ecNumber>
    </submittedName>
</protein>
<dbReference type="PANTHER" id="PTHR37423">
    <property type="entry name" value="SOLUBLE LYTIC MUREIN TRANSGLYCOSYLASE-RELATED"/>
    <property type="match status" value="1"/>
</dbReference>
<dbReference type="SUPFAM" id="SSF53955">
    <property type="entry name" value="Lysozyme-like"/>
    <property type="match status" value="1"/>
</dbReference>
<name>A0A1R4LC20_VIBR1</name>
<dbReference type="InterPro" id="IPR023346">
    <property type="entry name" value="Lysozyme-like_dom_sf"/>
</dbReference>
<reference evidence="6" key="1">
    <citation type="submission" date="2017-02" db="EMBL/GenBank/DDBJ databases">
        <authorList>
            <person name="Rodrigo-Torres L."/>
            <person name="Arahal R.D."/>
            <person name="Lucena T."/>
        </authorList>
    </citation>
    <scope>NUCLEOTIDE SEQUENCE [LARGE SCALE GENOMIC DNA]</scope>
    <source>
        <strain evidence="6">CECT 7878</strain>
    </source>
</reference>
<dbReference type="EMBL" id="FULE01000009">
    <property type="protein sequence ID" value="SJN53824.1"/>
    <property type="molecule type" value="Genomic_DNA"/>
</dbReference>
<dbReference type="PANTHER" id="PTHR37423:SF5">
    <property type="entry name" value="SOLUBLE LYTIC MUREIN TRANSGLYCOSYLASE"/>
    <property type="match status" value="1"/>
</dbReference>
<feature type="domain" description="Lytic transglycosylase superhelical linker" evidence="4">
    <location>
        <begin position="430"/>
        <end position="494"/>
    </location>
</feature>
<keyword evidence="6" id="KW-1185">Reference proteome</keyword>
<evidence type="ECO:0000256" key="2">
    <source>
        <dbReference type="ARBA" id="ARBA00022729"/>
    </source>
</evidence>
<dbReference type="GO" id="GO:0004553">
    <property type="term" value="F:hydrolase activity, hydrolyzing O-glycosyl compounds"/>
    <property type="evidence" value="ECO:0007669"/>
    <property type="project" value="InterPro"/>
</dbReference>
<evidence type="ECO:0000259" key="3">
    <source>
        <dbReference type="Pfam" id="PF01464"/>
    </source>
</evidence>
<dbReference type="InterPro" id="IPR008939">
    <property type="entry name" value="Lytic_TGlycosylase_superhlx_U"/>
</dbReference>
<keyword evidence="2" id="KW-0732">Signal</keyword>
<evidence type="ECO:0000313" key="6">
    <source>
        <dbReference type="Proteomes" id="UP000188276"/>
    </source>
</evidence>
<dbReference type="RefSeq" id="WP_139343986.1">
    <property type="nucleotide sequence ID" value="NZ_FULE01000009.1"/>
</dbReference>
<dbReference type="InterPro" id="IPR008258">
    <property type="entry name" value="Transglycosylase_SLT_dom_1"/>
</dbReference>
<dbReference type="SUPFAM" id="SSF48435">
    <property type="entry name" value="Bacterial muramidases"/>
    <property type="match status" value="1"/>
</dbReference>
<dbReference type="InterPro" id="IPR012289">
    <property type="entry name" value="Lytic_TGlycosylase_superhlx_L"/>
</dbReference>
<accession>A0A1R4LC20</accession>
<dbReference type="Pfam" id="PF14718">
    <property type="entry name" value="SLT_L"/>
    <property type="match status" value="1"/>
</dbReference>
<evidence type="ECO:0000259" key="4">
    <source>
        <dbReference type="Pfam" id="PF14718"/>
    </source>
</evidence>
<dbReference type="InterPro" id="IPR037061">
    <property type="entry name" value="Lytic_TGlycoase_superhlx_L_sf"/>
</dbReference>
<dbReference type="Gene3D" id="1.25.20.10">
    <property type="entry name" value="Bacterial muramidases"/>
    <property type="match status" value="1"/>
</dbReference>
<dbReference type="Pfam" id="PF01464">
    <property type="entry name" value="SLT"/>
    <property type="match status" value="1"/>
</dbReference>
<keyword evidence="5" id="KW-0456">Lyase</keyword>
<organism evidence="5 6">
    <name type="scientific">Vibrio ruber (strain DSM 16370 / JCM 11486 / BCRC 17186 / CECT 7878 / LMG 23124 / VR1)</name>
    <dbReference type="NCBI Taxonomy" id="1123498"/>
    <lineage>
        <taxon>Bacteria</taxon>
        <taxon>Pseudomonadati</taxon>
        <taxon>Pseudomonadota</taxon>
        <taxon>Gammaproteobacteria</taxon>
        <taxon>Vibrionales</taxon>
        <taxon>Vibrionaceae</taxon>
        <taxon>Vibrio</taxon>
    </lineage>
</organism>
<dbReference type="GO" id="GO:0016829">
    <property type="term" value="F:lyase activity"/>
    <property type="evidence" value="ECO:0007669"/>
    <property type="project" value="UniProtKB-KW"/>
</dbReference>